<feature type="compositionally biased region" description="Acidic residues" evidence="2">
    <location>
        <begin position="1117"/>
        <end position="1133"/>
    </location>
</feature>
<dbReference type="PROSITE" id="PS50896">
    <property type="entry name" value="LISH"/>
    <property type="match status" value="1"/>
</dbReference>
<feature type="compositionally biased region" description="Basic and acidic residues" evidence="2">
    <location>
        <begin position="938"/>
        <end position="947"/>
    </location>
</feature>
<name>A0A250X868_9CHLO</name>
<dbReference type="AlphaFoldDB" id="A0A250X868"/>
<dbReference type="InterPro" id="IPR055289">
    <property type="entry name" value="OFD1"/>
</dbReference>
<accession>A0A250X868</accession>
<keyword evidence="4" id="KW-1185">Reference proteome</keyword>
<organism evidence="3 4">
    <name type="scientific">Chlamydomonas eustigma</name>
    <dbReference type="NCBI Taxonomy" id="1157962"/>
    <lineage>
        <taxon>Eukaryota</taxon>
        <taxon>Viridiplantae</taxon>
        <taxon>Chlorophyta</taxon>
        <taxon>core chlorophytes</taxon>
        <taxon>Chlorophyceae</taxon>
        <taxon>CS clade</taxon>
        <taxon>Chlamydomonadales</taxon>
        <taxon>Chlamydomonadaceae</taxon>
        <taxon>Chlamydomonas</taxon>
    </lineage>
</organism>
<proteinExistence type="predicted"/>
<feature type="region of interest" description="Disordered" evidence="2">
    <location>
        <begin position="925"/>
        <end position="953"/>
    </location>
</feature>
<dbReference type="OrthoDB" id="437790at2759"/>
<feature type="compositionally biased region" description="Polar residues" evidence="2">
    <location>
        <begin position="925"/>
        <end position="934"/>
    </location>
</feature>
<dbReference type="EMBL" id="BEGY01000040">
    <property type="protein sequence ID" value="GAX79257.1"/>
    <property type="molecule type" value="Genomic_DNA"/>
</dbReference>
<dbReference type="STRING" id="1157962.A0A250X868"/>
<reference evidence="3 4" key="1">
    <citation type="submission" date="2017-08" db="EMBL/GenBank/DDBJ databases">
        <title>Acidophilic green algal genome provides insights into adaptation to an acidic environment.</title>
        <authorList>
            <person name="Hirooka S."/>
            <person name="Hirose Y."/>
            <person name="Kanesaki Y."/>
            <person name="Higuchi S."/>
            <person name="Fujiwara T."/>
            <person name="Onuma R."/>
            <person name="Era A."/>
            <person name="Ohbayashi R."/>
            <person name="Uzuka A."/>
            <person name="Nozaki H."/>
            <person name="Yoshikawa H."/>
            <person name="Miyagishima S.Y."/>
        </authorList>
    </citation>
    <scope>NUCLEOTIDE SEQUENCE [LARGE SCALE GENOMIC DNA]</scope>
    <source>
        <strain evidence="3 4">NIES-2499</strain>
    </source>
</reference>
<feature type="coiled-coil region" evidence="1">
    <location>
        <begin position="426"/>
        <end position="453"/>
    </location>
</feature>
<evidence type="ECO:0000256" key="1">
    <source>
        <dbReference type="SAM" id="Coils"/>
    </source>
</evidence>
<dbReference type="GO" id="GO:0005576">
    <property type="term" value="C:extracellular region"/>
    <property type="evidence" value="ECO:0007669"/>
    <property type="project" value="GOC"/>
</dbReference>
<dbReference type="InterPro" id="IPR006594">
    <property type="entry name" value="LisH"/>
</dbReference>
<feature type="compositionally biased region" description="Low complexity" evidence="2">
    <location>
        <begin position="969"/>
        <end position="978"/>
    </location>
</feature>
<sequence>MIAEYLETFNYGFSLTVFSEESGVNSGPKPSHDDAMEILKVQPGTFFHTCLVASKSKGICLLMQLVQAIAQLADGSRGSETSTQTAGGERYLLDSQLQQLDVRHQSRQRTGPEGMGGGGTEERMAQYRQQLEEQSKLEMQRQVERVREVEVAAVRLEEAVKFRKQMEGERLELDRMHHDRLSKLRQREEEMMDKLRRQQRDVESIAYEHRQKIIKEEERLRNYKTEVQQQLDARQDQLRHIEAALGLREKAITARETNAERKVAEAAEAVANGTVTARQSVEKEYLELKATLTAQRMQLEMDRARIMELRSEASAEIAGARAKEDRLRSLETARAEAEARAAAHAADAEIMRLQELVAARELAVSTQASLSKSESQLNAYQEKMKKVEAELAASRHRLGMLESLLDEAIEARASSMSDLEAASAYNKHLECDFEDARALANKLKEENTRLRRNLGALMVGGQVGVPGGATSRGLPHTASTFGGGAGIPTSTRPLMRDGAQYLVVGSPRQLYSSNISPFTSPTGIKSPGLSHGAAGLGSAWQPSARMGRTVMLSDRVDWGQREFEGEEGPTSPVMERLHQLSLQDKSVTSEVDRYRQQLSHQQNERGRDLGLVMNRVQGIAGQTNRASSSFRGDDLEGHPSLSTNNSLLVSRPVSTNNSLLVSFVADTDREFNSVMHVPNYMELPSTALEGNPSWEGVNTQAHGGESAGGKGNDRGLPGSNLYSQSNMQQSAWTPMLIPPDEQAIGAVNIPTEAKAQETSCVRNTEVITERSRGPASALISDSRGSVSFDIPVAVQPARQGTQPASQIPIVVEAHPRAISEILPTSKPAFDFPGSALVVPNLTVSSSELASDVMLPLHTKVLQAPQDKAPPASKPHPNPVPAAIPSPASLGLIIVSSFTPSAGAANAPVSKPSSTSAVVAEAKASISQLGSTREASSPAEKEPSREYIKQPSARDIQDAMQAKMRLLREQQQQRLSVQQTDEGDHTLTRGEATGGGEQVAEEEEYESDFLSPAGSAARSPAPRSDSGAAASGVHGHPGATNSYLEAEDTGDDVAYGSVGGASSVGSVTAAAAAAMLFDRAGSDAASHPTTLVTASSLPSDTTLPTGRFVGGGGSASSEENDDDDGIEAPDDGDYYEGVVLGGDGVNVNDDDDDELDNLPSYDISVGADEVDEETMSMHATSISSVGSVF</sequence>
<evidence type="ECO:0000313" key="3">
    <source>
        <dbReference type="EMBL" id="GAX79257.1"/>
    </source>
</evidence>
<feature type="compositionally biased region" description="Low complexity" evidence="2">
    <location>
        <begin position="1010"/>
        <end position="1031"/>
    </location>
</feature>
<dbReference type="GO" id="GO:0060287">
    <property type="term" value="P:epithelial cilium movement involved in determination of left/right asymmetry"/>
    <property type="evidence" value="ECO:0007669"/>
    <property type="project" value="TreeGrafter"/>
</dbReference>
<feature type="coiled-coil region" evidence="1">
    <location>
        <begin position="320"/>
        <end position="397"/>
    </location>
</feature>
<dbReference type="PANTHER" id="PTHR39063:SF1">
    <property type="entry name" value="OFD1 CENTRIOLE AND CENTRIOLAR SATELLITE PROTEIN"/>
    <property type="match status" value="1"/>
</dbReference>
<evidence type="ECO:0000256" key="2">
    <source>
        <dbReference type="SAM" id="MobiDB-lite"/>
    </source>
</evidence>
<keyword evidence="1" id="KW-0175">Coiled coil</keyword>
<feature type="region of interest" description="Disordered" evidence="2">
    <location>
        <begin position="969"/>
        <end position="1043"/>
    </location>
</feature>
<feature type="region of interest" description="Disordered" evidence="2">
    <location>
        <begin position="1090"/>
        <end position="1133"/>
    </location>
</feature>
<dbReference type="GO" id="GO:0036064">
    <property type="term" value="C:ciliary basal body"/>
    <property type="evidence" value="ECO:0007669"/>
    <property type="project" value="TreeGrafter"/>
</dbReference>
<protein>
    <recommendedName>
        <fullName evidence="5">LisH domain-containing protein</fullName>
    </recommendedName>
</protein>
<comment type="caution">
    <text evidence="3">The sequence shown here is derived from an EMBL/GenBank/DDBJ whole genome shotgun (WGS) entry which is preliminary data.</text>
</comment>
<feature type="compositionally biased region" description="Polar residues" evidence="2">
    <location>
        <begin position="1090"/>
        <end position="1103"/>
    </location>
</feature>
<feature type="region of interest" description="Disordered" evidence="2">
    <location>
        <begin position="695"/>
        <end position="719"/>
    </location>
</feature>
<evidence type="ECO:0008006" key="5">
    <source>
        <dbReference type="Google" id="ProtNLM"/>
    </source>
</evidence>
<gene>
    <name evidence="3" type="ORF">CEUSTIGMA_g6697.t1</name>
</gene>
<dbReference type="PANTHER" id="PTHR39063">
    <property type="entry name" value="ORAL-FACIAL-DIGITAL SYNDROME 1 PROTEIN HOMOLOG"/>
    <property type="match status" value="1"/>
</dbReference>
<feature type="coiled-coil region" evidence="1">
    <location>
        <begin position="139"/>
        <end position="244"/>
    </location>
</feature>
<dbReference type="Proteomes" id="UP000232323">
    <property type="component" value="Unassembled WGS sequence"/>
</dbReference>
<evidence type="ECO:0000313" key="4">
    <source>
        <dbReference type="Proteomes" id="UP000232323"/>
    </source>
</evidence>